<name>A0ABW3D561_9BACL</name>
<reference evidence="2" key="1">
    <citation type="journal article" date="2019" name="Int. J. Syst. Evol. Microbiol.">
        <title>The Global Catalogue of Microorganisms (GCM) 10K type strain sequencing project: providing services to taxonomists for standard genome sequencing and annotation.</title>
        <authorList>
            <consortium name="The Broad Institute Genomics Platform"/>
            <consortium name="The Broad Institute Genome Sequencing Center for Infectious Disease"/>
            <person name="Wu L."/>
            <person name="Ma J."/>
        </authorList>
    </citation>
    <scope>NUCLEOTIDE SEQUENCE [LARGE SCALE GENOMIC DNA]</scope>
    <source>
        <strain evidence="2">CCUG 57263</strain>
    </source>
</reference>
<dbReference type="Proteomes" id="UP001597120">
    <property type="component" value="Unassembled WGS sequence"/>
</dbReference>
<dbReference type="EMBL" id="JBHTIU010000012">
    <property type="protein sequence ID" value="MFD0868423.1"/>
    <property type="molecule type" value="Genomic_DNA"/>
</dbReference>
<dbReference type="RefSeq" id="WP_379286381.1">
    <property type="nucleotide sequence ID" value="NZ_JBHTIU010000012.1"/>
</dbReference>
<comment type="caution">
    <text evidence="1">The sequence shown here is derived from an EMBL/GenBank/DDBJ whole genome shotgun (WGS) entry which is preliminary data.</text>
</comment>
<keyword evidence="2" id="KW-1185">Reference proteome</keyword>
<evidence type="ECO:0000313" key="1">
    <source>
        <dbReference type="EMBL" id="MFD0868423.1"/>
    </source>
</evidence>
<protein>
    <submittedName>
        <fullName evidence="1">Uncharacterized protein</fullName>
    </submittedName>
</protein>
<evidence type="ECO:0000313" key="2">
    <source>
        <dbReference type="Proteomes" id="UP001597120"/>
    </source>
</evidence>
<proteinExistence type="predicted"/>
<accession>A0ABW3D561</accession>
<organism evidence="1 2">
    <name type="scientific">Paenibacillus residui</name>
    <dbReference type="NCBI Taxonomy" id="629724"/>
    <lineage>
        <taxon>Bacteria</taxon>
        <taxon>Bacillati</taxon>
        <taxon>Bacillota</taxon>
        <taxon>Bacilli</taxon>
        <taxon>Bacillales</taxon>
        <taxon>Paenibacillaceae</taxon>
        <taxon>Paenibacillus</taxon>
    </lineage>
</organism>
<gene>
    <name evidence="1" type="ORF">ACFQ03_04630</name>
</gene>
<sequence>MFDPTIYDNIKVVLEGAVYDWDLAGRIAIIDRSDRVDLAVLARSYSVRFTERDRDGVVSAEMELHAGTADLASEIMELETMKPGCNLTVRFFSRVKDEEACRAIRTILEELWGTEYRITQTLSYVYGEPSRDYRNETAIDFGRKFGEEVIEDIPRLIENIMQSLSQLNDLCGR</sequence>